<dbReference type="GO" id="GO:0005886">
    <property type="term" value="C:plasma membrane"/>
    <property type="evidence" value="ECO:0007669"/>
    <property type="project" value="UniProtKB-SubCell"/>
</dbReference>
<accession>A0AAE1L1J4</accession>
<feature type="transmembrane region" description="Helical" evidence="8">
    <location>
        <begin position="226"/>
        <end position="249"/>
    </location>
</feature>
<evidence type="ECO:0000256" key="1">
    <source>
        <dbReference type="ARBA" id="ARBA00004651"/>
    </source>
</evidence>
<dbReference type="Gene3D" id="1.10.287.70">
    <property type="match status" value="1"/>
</dbReference>
<feature type="transmembrane region" description="Helical" evidence="8">
    <location>
        <begin position="195"/>
        <end position="214"/>
    </location>
</feature>
<gene>
    <name evidence="9" type="ORF">Pcinc_006512</name>
</gene>
<dbReference type="PANTHER" id="PTHR42643:SF24">
    <property type="entry name" value="IONOTROPIC RECEPTOR 60A"/>
    <property type="match status" value="1"/>
</dbReference>
<feature type="transmembrane region" description="Helical" evidence="8">
    <location>
        <begin position="81"/>
        <end position="103"/>
    </location>
</feature>
<comment type="subcellular location">
    <subcellularLocation>
        <location evidence="1">Cell membrane</location>
        <topology evidence="1">Multi-pass membrane protein</topology>
    </subcellularLocation>
</comment>
<keyword evidence="4 8" id="KW-1133">Transmembrane helix</keyword>
<protein>
    <recommendedName>
        <fullName evidence="11">Ionotropic glutamate receptor C-terminal domain-containing protein</fullName>
    </recommendedName>
</protein>
<keyword evidence="5 8" id="KW-0472">Membrane</keyword>
<feature type="transmembrane region" description="Helical" evidence="8">
    <location>
        <begin position="24"/>
        <end position="46"/>
    </location>
</feature>
<keyword evidence="2" id="KW-1003">Cell membrane</keyword>
<organism evidence="9 10">
    <name type="scientific">Petrolisthes cinctipes</name>
    <name type="common">Flat porcelain crab</name>
    <dbReference type="NCBI Taxonomy" id="88211"/>
    <lineage>
        <taxon>Eukaryota</taxon>
        <taxon>Metazoa</taxon>
        <taxon>Ecdysozoa</taxon>
        <taxon>Arthropoda</taxon>
        <taxon>Crustacea</taxon>
        <taxon>Multicrustacea</taxon>
        <taxon>Malacostraca</taxon>
        <taxon>Eumalacostraca</taxon>
        <taxon>Eucarida</taxon>
        <taxon>Decapoda</taxon>
        <taxon>Pleocyemata</taxon>
        <taxon>Anomura</taxon>
        <taxon>Galatheoidea</taxon>
        <taxon>Porcellanidae</taxon>
        <taxon>Petrolisthes</taxon>
    </lineage>
</organism>
<dbReference type="PANTHER" id="PTHR42643">
    <property type="entry name" value="IONOTROPIC RECEPTOR 20A-RELATED"/>
    <property type="match status" value="1"/>
</dbReference>
<evidence type="ECO:0000256" key="6">
    <source>
        <dbReference type="ARBA" id="ARBA00023170"/>
    </source>
</evidence>
<feature type="transmembrane region" description="Helical" evidence="8">
    <location>
        <begin position="164"/>
        <end position="183"/>
    </location>
</feature>
<dbReference type="InterPro" id="IPR052192">
    <property type="entry name" value="Insect_Ionotropic_Sensory_Rcpt"/>
</dbReference>
<evidence type="ECO:0000256" key="8">
    <source>
        <dbReference type="SAM" id="Phobius"/>
    </source>
</evidence>
<comment type="caution">
    <text evidence="9">The sequence shown here is derived from an EMBL/GenBank/DDBJ whole genome shotgun (WGS) entry which is preliminary data.</text>
</comment>
<keyword evidence="3 8" id="KW-0812">Transmembrane</keyword>
<dbReference type="AlphaFoldDB" id="A0AAE1L1J4"/>
<keyword evidence="10" id="KW-1185">Reference proteome</keyword>
<evidence type="ECO:0008006" key="11">
    <source>
        <dbReference type="Google" id="ProtNLM"/>
    </source>
</evidence>
<dbReference type="EMBL" id="JAWQEG010000481">
    <property type="protein sequence ID" value="KAK3889540.1"/>
    <property type="molecule type" value="Genomic_DNA"/>
</dbReference>
<evidence type="ECO:0000256" key="3">
    <source>
        <dbReference type="ARBA" id="ARBA00022692"/>
    </source>
</evidence>
<evidence type="ECO:0000256" key="4">
    <source>
        <dbReference type="ARBA" id="ARBA00022989"/>
    </source>
</evidence>
<evidence type="ECO:0000256" key="2">
    <source>
        <dbReference type="ARBA" id="ARBA00022475"/>
    </source>
</evidence>
<name>A0AAE1L1J4_PETCI</name>
<keyword evidence="7" id="KW-0325">Glycoprotein</keyword>
<evidence type="ECO:0000256" key="7">
    <source>
        <dbReference type="ARBA" id="ARBA00023180"/>
    </source>
</evidence>
<dbReference type="Proteomes" id="UP001286313">
    <property type="component" value="Unassembled WGS sequence"/>
</dbReference>
<reference evidence="9" key="1">
    <citation type="submission" date="2023-10" db="EMBL/GenBank/DDBJ databases">
        <title>Genome assemblies of two species of porcelain crab, Petrolisthes cinctipes and Petrolisthes manimaculis (Anomura: Porcellanidae).</title>
        <authorList>
            <person name="Angst P."/>
        </authorList>
    </citation>
    <scope>NUCLEOTIDE SEQUENCE</scope>
    <source>
        <strain evidence="9">PB745_01</strain>
        <tissue evidence="9">Gill</tissue>
    </source>
</reference>
<sequence>MMMVVVAVVVVVKAVVMMVVEVVVVAVVMVVVVAVVVVAVVVAVVVVAVVVAVVVVAVVMVVVVAVVMVVVVAVVMVVVVVVVMVVVVAVVMVAVVMVVVVAVTDQVKARKSFLVSVVYVVLPNRLERWDFTHTFDYSPFCFALAKPVQKPSWLSCYYPLSHQVWIGIFISALVVCGTLVQITGSDMWRSQYGQLNTGAVVMEVLGSLLGQGLYGRLSTSRSNHMLVASWLVFGVVVSTGYRGSLIASLTLPRQPPRPETVEELVTAVER</sequence>
<proteinExistence type="predicted"/>
<keyword evidence="6" id="KW-0675">Receptor</keyword>
<feature type="transmembrane region" description="Helical" evidence="8">
    <location>
        <begin position="53"/>
        <end position="75"/>
    </location>
</feature>
<evidence type="ECO:0000313" key="9">
    <source>
        <dbReference type="EMBL" id="KAK3889540.1"/>
    </source>
</evidence>
<evidence type="ECO:0000313" key="10">
    <source>
        <dbReference type="Proteomes" id="UP001286313"/>
    </source>
</evidence>
<evidence type="ECO:0000256" key="5">
    <source>
        <dbReference type="ARBA" id="ARBA00023136"/>
    </source>
</evidence>